<comment type="catalytic activity">
    <reaction evidence="1">
        <text>5-oxo-L-proline + ATP + 2 H2O = L-glutamate + ADP + phosphate + H(+)</text>
        <dbReference type="Rhea" id="RHEA:10348"/>
        <dbReference type="ChEBI" id="CHEBI:15377"/>
        <dbReference type="ChEBI" id="CHEBI:15378"/>
        <dbReference type="ChEBI" id="CHEBI:29985"/>
        <dbReference type="ChEBI" id="CHEBI:30616"/>
        <dbReference type="ChEBI" id="CHEBI:43474"/>
        <dbReference type="ChEBI" id="CHEBI:58402"/>
        <dbReference type="ChEBI" id="CHEBI:456216"/>
        <dbReference type="EC" id="3.5.2.9"/>
    </reaction>
</comment>
<dbReference type="GO" id="GO:0005524">
    <property type="term" value="F:ATP binding"/>
    <property type="evidence" value="ECO:0007669"/>
    <property type="project" value="UniProtKB-UniRule"/>
</dbReference>
<dbReference type="SUPFAM" id="SSF88713">
    <property type="entry name" value="Glycoside hydrolase/deacetylase"/>
    <property type="match status" value="1"/>
</dbReference>
<comment type="function">
    <text evidence="1">Catalyzes the cleavage of 5-oxoproline to form L-glutamate coupled to the hydrolysis of ATP to ADP and inorganic phosphate.</text>
</comment>
<gene>
    <name evidence="1" type="primary">pxpA</name>
    <name evidence="2" type="ORF">EC501_10390</name>
</gene>
<dbReference type="RefSeq" id="WP_122972228.1">
    <property type="nucleotide sequence ID" value="NZ_RHLQ01000023.1"/>
</dbReference>
<dbReference type="GO" id="GO:0017168">
    <property type="term" value="F:5-oxoprolinase (ATP-hydrolyzing) activity"/>
    <property type="evidence" value="ECO:0007669"/>
    <property type="project" value="UniProtKB-UniRule"/>
</dbReference>
<sequence>MEKPFTIDINCDLGESFGIYKIGNDEEMMKYVSSVNIACGFHAGDPSTMRKTVSLALQAGVAIGAHPGFPDLQGFGRREMNISPAEIYDITLYQISALKGFIEAEGGSLHHVKPHGALYNLAATNGEVAEAIARAIFHLDKQLILYGLAGSRLISEGKKLGLQIANEGFVDRTYNVKGQLTPRTNPNATITSEELALKQVMKIVKEQKVVATTGEEVSVEVDTICIHGDGEKAVQFAKMLQRQLTNNQILIDSIKKDGSN</sequence>
<evidence type="ECO:0000313" key="2">
    <source>
        <dbReference type="EMBL" id="RNC98635.1"/>
    </source>
</evidence>
<dbReference type="CDD" id="cd10787">
    <property type="entry name" value="LamB_YcsF_like"/>
    <property type="match status" value="1"/>
</dbReference>
<dbReference type="HAMAP" id="MF_00691">
    <property type="entry name" value="PxpA"/>
    <property type="match status" value="1"/>
</dbReference>
<dbReference type="OrthoDB" id="9773478at2"/>
<comment type="subunit">
    <text evidence="1">Forms a complex composed of PxpA, PxpB and PxpC.</text>
</comment>
<dbReference type="EMBL" id="RHLQ01000023">
    <property type="protein sequence ID" value="RNC98635.1"/>
    <property type="molecule type" value="Genomic_DNA"/>
</dbReference>
<dbReference type="Pfam" id="PF03746">
    <property type="entry name" value="LamB_YcsF"/>
    <property type="match status" value="1"/>
</dbReference>
<dbReference type="InterPro" id="IPR005501">
    <property type="entry name" value="LamB/YcsF/PxpA-like"/>
</dbReference>
<dbReference type="Gene3D" id="3.20.20.370">
    <property type="entry name" value="Glycoside hydrolase/deacetylase"/>
    <property type="match status" value="1"/>
</dbReference>
<dbReference type="InterPro" id="IPR011330">
    <property type="entry name" value="Glyco_hydro/deAcase_b/a-brl"/>
</dbReference>
<keyword evidence="3" id="KW-1185">Reference proteome</keyword>
<keyword evidence="1" id="KW-0378">Hydrolase</keyword>
<reference evidence="2 3" key="1">
    <citation type="journal article" date="2014" name="Int. J. Syst. Evol. Microbiol.">
        <title>Lysinibacillus halotolerans sp. nov., isolated from saline-alkaline soil.</title>
        <authorList>
            <person name="Kong D."/>
            <person name="Wang Y."/>
            <person name="Zhao B."/>
            <person name="Li Y."/>
            <person name="Song J."/>
            <person name="Zhai Y."/>
            <person name="Zhang C."/>
            <person name="Wang H."/>
            <person name="Chen X."/>
            <person name="Zhao B."/>
            <person name="Ruan Z."/>
        </authorList>
    </citation>
    <scope>NUCLEOTIDE SEQUENCE [LARGE SCALE GENOMIC DNA]</scope>
    <source>
        <strain evidence="2 3">MCCC 1A12703</strain>
    </source>
</reference>
<dbReference type="NCBIfam" id="NF003814">
    <property type="entry name" value="PRK05406.1-3"/>
    <property type="match status" value="1"/>
</dbReference>
<dbReference type="NCBIfam" id="NF003816">
    <property type="entry name" value="PRK05406.1-5"/>
    <property type="match status" value="1"/>
</dbReference>
<dbReference type="GO" id="GO:0005975">
    <property type="term" value="P:carbohydrate metabolic process"/>
    <property type="evidence" value="ECO:0007669"/>
    <property type="project" value="InterPro"/>
</dbReference>
<dbReference type="AlphaFoldDB" id="A0A3M8H883"/>
<keyword evidence="1" id="KW-0067">ATP-binding</keyword>
<dbReference type="EC" id="3.5.2.9" evidence="1"/>
<dbReference type="Proteomes" id="UP000279909">
    <property type="component" value="Unassembled WGS sequence"/>
</dbReference>
<comment type="similarity">
    <text evidence="1">Belongs to the LamB/PxpA family.</text>
</comment>
<evidence type="ECO:0000313" key="3">
    <source>
        <dbReference type="Proteomes" id="UP000279909"/>
    </source>
</evidence>
<proteinExistence type="inferred from homology"/>
<name>A0A3M8H883_9BACI</name>
<accession>A0A3M8H883</accession>
<evidence type="ECO:0000256" key="1">
    <source>
        <dbReference type="HAMAP-Rule" id="MF_00691"/>
    </source>
</evidence>
<keyword evidence="1" id="KW-0547">Nucleotide-binding</keyword>
<dbReference type="PANTHER" id="PTHR30292:SF0">
    <property type="entry name" value="5-OXOPROLINASE SUBUNIT A"/>
    <property type="match status" value="1"/>
</dbReference>
<protein>
    <recommendedName>
        <fullName evidence="1">5-oxoprolinase subunit A</fullName>
        <shortName evidence="1">5-OPase subunit A</shortName>
        <ecNumber evidence="1">3.5.2.9</ecNumber>
    </recommendedName>
    <alternativeName>
        <fullName evidence="1">5-oxoprolinase (ATP-hydrolyzing) subunit A</fullName>
    </alternativeName>
</protein>
<comment type="caution">
    <text evidence="2">The sequence shown here is derived from an EMBL/GenBank/DDBJ whole genome shotgun (WGS) entry which is preliminary data.</text>
</comment>
<dbReference type="PANTHER" id="PTHR30292">
    <property type="entry name" value="UNCHARACTERIZED PROTEIN YBGL-RELATED"/>
    <property type="match status" value="1"/>
</dbReference>
<organism evidence="2 3">
    <name type="scientific">Lysinibacillus halotolerans</name>
    <dbReference type="NCBI Taxonomy" id="1368476"/>
    <lineage>
        <taxon>Bacteria</taxon>
        <taxon>Bacillati</taxon>
        <taxon>Bacillota</taxon>
        <taxon>Bacilli</taxon>
        <taxon>Bacillales</taxon>
        <taxon>Bacillaceae</taxon>
        <taxon>Lysinibacillus</taxon>
    </lineage>
</organism>